<evidence type="ECO:0000256" key="1">
    <source>
        <dbReference type="ARBA" id="ARBA00004370"/>
    </source>
</evidence>
<keyword evidence="4" id="KW-1133">Transmembrane helix</keyword>
<dbReference type="InterPro" id="IPR036138">
    <property type="entry name" value="PBP_dimer_sf"/>
</dbReference>
<evidence type="ECO:0000256" key="2">
    <source>
        <dbReference type="ARBA" id="ARBA00022645"/>
    </source>
</evidence>
<evidence type="ECO:0000256" key="3">
    <source>
        <dbReference type="ARBA" id="ARBA00023136"/>
    </source>
</evidence>
<dbReference type="Gene3D" id="3.30.450.330">
    <property type="match status" value="1"/>
</dbReference>
<dbReference type="SUPFAM" id="SSF56601">
    <property type="entry name" value="beta-lactamase/transpeptidase-like"/>
    <property type="match status" value="1"/>
</dbReference>
<evidence type="ECO:0000256" key="4">
    <source>
        <dbReference type="SAM" id="Phobius"/>
    </source>
</evidence>
<dbReference type="Pfam" id="PF03717">
    <property type="entry name" value="PBP_dimer"/>
    <property type="match status" value="1"/>
</dbReference>
<dbReference type="GO" id="GO:0005886">
    <property type="term" value="C:plasma membrane"/>
    <property type="evidence" value="ECO:0007669"/>
    <property type="project" value="TreeGrafter"/>
</dbReference>
<keyword evidence="3 4" id="KW-0472">Membrane</keyword>
<evidence type="ECO:0000259" key="5">
    <source>
        <dbReference type="Pfam" id="PF00905"/>
    </source>
</evidence>
<comment type="caution">
    <text evidence="7">The sequence shown here is derived from an EMBL/GenBank/DDBJ whole genome shotgun (WGS) entry which is preliminary data.</text>
</comment>
<reference evidence="7 8" key="1">
    <citation type="submission" date="2019-12" db="EMBL/GenBank/DDBJ databases">
        <title>Genomic-based taxomic classification of the family Erythrobacteraceae.</title>
        <authorList>
            <person name="Xu L."/>
        </authorList>
    </citation>
    <scope>NUCLEOTIDE SEQUENCE [LARGE SCALE GENOMIC DNA]</scope>
    <source>
        <strain evidence="7 8">RC4-10-4</strain>
    </source>
</reference>
<gene>
    <name evidence="7" type="ORF">GRI62_02520</name>
</gene>
<keyword evidence="4" id="KW-0812">Transmembrane</keyword>
<proteinExistence type="predicted"/>
<keyword evidence="2" id="KW-0121">Carboxypeptidase</keyword>
<feature type="domain" description="Penicillin-binding protein transpeptidase" evidence="5">
    <location>
        <begin position="247"/>
        <end position="541"/>
    </location>
</feature>
<name>A0A844ZZ15_9SPHN</name>
<dbReference type="InterPro" id="IPR001460">
    <property type="entry name" value="PCN-bd_Tpept"/>
</dbReference>
<sequence length="588" mass="62873">MNGYAVPNTFVPAVAGSLDVRRRSLLVARLRVLIVGACFLLLAIVALLRLAWLGVAQPGHEIRSMADALLPPRGEITDRNGVPLARAFPAYALWYNPQAMTEGGDGGPPLVKTPEEIARELRVIFPDLDVYEVAQQLASGRAGYIRRRVLPEDANRVMAIGELALELPQEEDRHYPQGSLAAHVLGYVGSDDHGRVGMEQVLDRQLSDPATRGQPVALSIDMRVQGALEDELASGMRSVNAVGAAGIVLDVDTGEVLALASLPHFDPNAVTTEDVILPPERTAAGEMPRSFNRMTNQVYELGSTFKPLTVAIAIDAGKITDLGRTWQANRPLMVGGNAIRDSHTIGAAINVPQTLIHSSNITSAQIAQEVGGPQMHEYFELLGLGERPFIELPARGAPLGMAGEWNSSKAAYAGFGHGIAVTPLHLASAYAAMVNGGIWRPATLHKVRPGQAPRGRRVFRASTSARMNQLMRMIALYGTGRNADAPGFRVGGKTGSAEKPGAGGYRRTSLVSTFAAAFPMDSPRYVVIAMLDEPQGTVASSFQRTAAWNAAPIVGRLVPRIGPQLGVFPDADRDIDLSDLRPLVGDTD</sequence>
<keyword evidence="2" id="KW-0645">Protease</keyword>
<dbReference type="InterPro" id="IPR050515">
    <property type="entry name" value="Beta-lactam/transpept"/>
</dbReference>
<dbReference type="GO" id="GO:0071555">
    <property type="term" value="P:cell wall organization"/>
    <property type="evidence" value="ECO:0007669"/>
    <property type="project" value="TreeGrafter"/>
</dbReference>
<dbReference type="PANTHER" id="PTHR30627">
    <property type="entry name" value="PEPTIDOGLYCAN D,D-TRANSPEPTIDASE"/>
    <property type="match status" value="1"/>
</dbReference>
<evidence type="ECO:0000313" key="7">
    <source>
        <dbReference type="EMBL" id="MXO92480.1"/>
    </source>
</evidence>
<organism evidence="7 8">
    <name type="scientific">Aurantiacibacter arachoides</name>
    <dbReference type="NCBI Taxonomy" id="1850444"/>
    <lineage>
        <taxon>Bacteria</taxon>
        <taxon>Pseudomonadati</taxon>
        <taxon>Pseudomonadota</taxon>
        <taxon>Alphaproteobacteria</taxon>
        <taxon>Sphingomonadales</taxon>
        <taxon>Erythrobacteraceae</taxon>
        <taxon>Aurantiacibacter</taxon>
    </lineage>
</organism>
<feature type="domain" description="Penicillin-binding protein dimerisation" evidence="6">
    <location>
        <begin position="71"/>
        <end position="191"/>
    </location>
</feature>
<keyword evidence="8" id="KW-1185">Reference proteome</keyword>
<dbReference type="InterPro" id="IPR005311">
    <property type="entry name" value="PBP_dimer"/>
</dbReference>
<dbReference type="SUPFAM" id="SSF56519">
    <property type="entry name" value="Penicillin binding protein dimerisation domain"/>
    <property type="match status" value="1"/>
</dbReference>
<evidence type="ECO:0000259" key="6">
    <source>
        <dbReference type="Pfam" id="PF03717"/>
    </source>
</evidence>
<dbReference type="Proteomes" id="UP000460626">
    <property type="component" value="Unassembled WGS sequence"/>
</dbReference>
<dbReference type="InterPro" id="IPR012338">
    <property type="entry name" value="Beta-lactam/transpept-like"/>
</dbReference>
<dbReference type="AlphaFoldDB" id="A0A844ZZ15"/>
<accession>A0A844ZZ15</accession>
<dbReference type="GO" id="GO:0004180">
    <property type="term" value="F:carboxypeptidase activity"/>
    <property type="evidence" value="ECO:0007669"/>
    <property type="project" value="UniProtKB-KW"/>
</dbReference>
<dbReference type="Gene3D" id="3.90.1310.10">
    <property type="entry name" value="Penicillin-binding protein 2a (Domain 2)"/>
    <property type="match status" value="1"/>
</dbReference>
<feature type="transmembrane region" description="Helical" evidence="4">
    <location>
        <begin position="32"/>
        <end position="55"/>
    </location>
</feature>
<protein>
    <submittedName>
        <fullName evidence="7">Penicillin-binding protein 2</fullName>
    </submittedName>
</protein>
<dbReference type="OrthoDB" id="9789078at2"/>
<keyword evidence="2" id="KW-0378">Hydrolase</keyword>
<evidence type="ECO:0000313" key="8">
    <source>
        <dbReference type="Proteomes" id="UP000460626"/>
    </source>
</evidence>
<dbReference type="RefSeq" id="WP_131451856.1">
    <property type="nucleotide sequence ID" value="NZ_BMJK01000001.1"/>
</dbReference>
<dbReference type="Pfam" id="PF00905">
    <property type="entry name" value="Transpeptidase"/>
    <property type="match status" value="1"/>
</dbReference>
<dbReference type="Gene3D" id="3.40.710.10">
    <property type="entry name" value="DD-peptidase/beta-lactamase superfamily"/>
    <property type="match status" value="1"/>
</dbReference>
<dbReference type="PANTHER" id="PTHR30627:SF1">
    <property type="entry name" value="PEPTIDOGLYCAN D,D-TRANSPEPTIDASE FTSI"/>
    <property type="match status" value="1"/>
</dbReference>
<dbReference type="GO" id="GO:0008658">
    <property type="term" value="F:penicillin binding"/>
    <property type="evidence" value="ECO:0007669"/>
    <property type="project" value="InterPro"/>
</dbReference>
<comment type="subcellular location">
    <subcellularLocation>
        <location evidence="1">Membrane</location>
    </subcellularLocation>
</comment>
<dbReference type="EMBL" id="WTYH01000001">
    <property type="protein sequence ID" value="MXO92480.1"/>
    <property type="molecule type" value="Genomic_DNA"/>
</dbReference>